<evidence type="ECO:0000313" key="3">
    <source>
        <dbReference type="Proteomes" id="UP000059680"/>
    </source>
</evidence>
<gene>
    <name evidence="2" type="ordered locus">Os01g0518601</name>
    <name evidence="2" type="ORF">OSNPB_010518601</name>
</gene>
<sequence>MARILGRIWNIGGSTRPSRRQHPGGRGGRSSDNAGQSGSRATGSNPGQLSFPTIAGQLPSLTTAAAPPPHLRLSTIARRSSPARQLVVAVASPSTELSRSSTVARRQLDSAAVAGRRLW</sequence>
<feature type="region of interest" description="Disordered" evidence="1">
    <location>
        <begin position="9"/>
        <end position="83"/>
    </location>
</feature>
<evidence type="ECO:0000256" key="1">
    <source>
        <dbReference type="SAM" id="MobiDB-lite"/>
    </source>
</evidence>
<dbReference type="Proteomes" id="UP000059680">
    <property type="component" value="Chromosome 1"/>
</dbReference>
<dbReference type="InParanoid" id="A0A0P0V3B6"/>
<dbReference type="AlphaFoldDB" id="A0A0P0V3B6"/>
<accession>A0A0P0V3B6</accession>
<reference evidence="3" key="1">
    <citation type="journal article" date="2005" name="Nature">
        <title>The map-based sequence of the rice genome.</title>
        <authorList>
            <consortium name="International rice genome sequencing project (IRGSP)"/>
            <person name="Matsumoto T."/>
            <person name="Wu J."/>
            <person name="Kanamori H."/>
            <person name="Katayose Y."/>
            <person name="Fujisawa M."/>
            <person name="Namiki N."/>
            <person name="Mizuno H."/>
            <person name="Yamamoto K."/>
            <person name="Antonio B.A."/>
            <person name="Baba T."/>
            <person name="Sakata K."/>
            <person name="Nagamura Y."/>
            <person name="Aoki H."/>
            <person name="Arikawa K."/>
            <person name="Arita K."/>
            <person name="Bito T."/>
            <person name="Chiden Y."/>
            <person name="Fujitsuka N."/>
            <person name="Fukunaka R."/>
            <person name="Hamada M."/>
            <person name="Harada C."/>
            <person name="Hayashi A."/>
            <person name="Hijishita S."/>
            <person name="Honda M."/>
            <person name="Hosokawa S."/>
            <person name="Ichikawa Y."/>
            <person name="Idonuma A."/>
            <person name="Iijima M."/>
            <person name="Ikeda M."/>
            <person name="Ikeno M."/>
            <person name="Ito K."/>
            <person name="Ito S."/>
            <person name="Ito T."/>
            <person name="Ito Y."/>
            <person name="Ito Y."/>
            <person name="Iwabuchi A."/>
            <person name="Kamiya K."/>
            <person name="Karasawa W."/>
            <person name="Kurita K."/>
            <person name="Katagiri S."/>
            <person name="Kikuta A."/>
            <person name="Kobayashi H."/>
            <person name="Kobayashi N."/>
            <person name="Machita K."/>
            <person name="Maehara T."/>
            <person name="Masukawa M."/>
            <person name="Mizubayashi T."/>
            <person name="Mukai Y."/>
            <person name="Nagasaki H."/>
            <person name="Nagata Y."/>
            <person name="Naito S."/>
            <person name="Nakashima M."/>
            <person name="Nakama Y."/>
            <person name="Nakamichi Y."/>
            <person name="Nakamura M."/>
            <person name="Meguro A."/>
            <person name="Negishi M."/>
            <person name="Ohta I."/>
            <person name="Ohta T."/>
            <person name="Okamoto M."/>
            <person name="Ono N."/>
            <person name="Saji S."/>
            <person name="Sakaguchi M."/>
            <person name="Sakai K."/>
            <person name="Shibata M."/>
            <person name="Shimokawa T."/>
            <person name="Song J."/>
            <person name="Takazaki Y."/>
            <person name="Terasawa K."/>
            <person name="Tsugane M."/>
            <person name="Tsuji K."/>
            <person name="Ueda S."/>
            <person name="Waki K."/>
            <person name="Yamagata H."/>
            <person name="Yamamoto M."/>
            <person name="Yamamoto S."/>
            <person name="Yamane H."/>
            <person name="Yoshiki S."/>
            <person name="Yoshihara R."/>
            <person name="Yukawa K."/>
            <person name="Zhong H."/>
            <person name="Yano M."/>
            <person name="Yuan Q."/>
            <person name="Ouyang S."/>
            <person name="Liu J."/>
            <person name="Jones K.M."/>
            <person name="Gansberger K."/>
            <person name="Moffat K."/>
            <person name="Hill J."/>
            <person name="Bera J."/>
            <person name="Fadrosh D."/>
            <person name="Jin S."/>
            <person name="Johri S."/>
            <person name="Kim M."/>
            <person name="Overton L."/>
            <person name="Reardon M."/>
            <person name="Tsitrin T."/>
            <person name="Vuong H."/>
            <person name="Weaver B."/>
            <person name="Ciecko A."/>
            <person name="Tallon L."/>
            <person name="Jackson J."/>
            <person name="Pai G."/>
            <person name="Aken S.V."/>
            <person name="Utterback T."/>
            <person name="Reidmuller S."/>
            <person name="Feldblyum T."/>
            <person name="Hsiao J."/>
            <person name="Zismann V."/>
            <person name="Iobst S."/>
            <person name="de Vazeille A.R."/>
            <person name="Buell C.R."/>
            <person name="Ying K."/>
            <person name="Li Y."/>
            <person name="Lu T."/>
            <person name="Huang Y."/>
            <person name="Zhao Q."/>
            <person name="Feng Q."/>
            <person name="Zhang L."/>
            <person name="Zhu J."/>
            <person name="Weng Q."/>
            <person name="Mu J."/>
            <person name="Lu Y."/>
            <person name="Fan D."/>
            <person name="Liu Y."/>
            <person name="Guan J."/>
            <person name="Zhang Y."/>
            <person name="Yu S."/>
            <person name="Liu X."/>
            <person name="Zhang Y."/>
            <person name="Hong G."/>
            <person name="Han B."/>
            <person name="Choisne N."/>
            <person name="Demange N."/>
            <person name="Orjeda G."/>
            <person name="Samain S."/>
            <person name="Cattolico L."/>
            <person name="Pelletier E."/>
            <person name="Couloux A."/>
            <person name="Segurens B."/>
            <person name="Wincker P."/>
            <person name="D'Hont A."/>
            <person name="Scarpelli C."/>
            <person name="Weissenbach J."/>
            <person name="Salanoubat M."/>
            <person name="Quetier F."/>
            <person name="Yu Y."/>
            <person name="Kim H.R."/>
            <person name="Rambo T."/>
            <person name="Currie J."/>
            <person name="Collura K."/>
            <person name="Luo M."/>
            <person name="Yang T."/>
            <person name="Ammiraju J.S.S."/>
            <person name="Engler F."/>
            <person name="Soderlund C."/>
            <person name="Wing R.A."/>
            <person name="Palmer L.E."/>
            <person name="de la Bastide M."/>
            <person name="Spiegel L."/>
            <person name="Nascimento L."/>
            <person name="Zutavern T."/>
            <person name="O'Shaughnessy A."/>
            <person name="Dike S."/>
            <person name="Dedhia N."/>
            <person name="Preston R."/>
            <person name="Balija V."/>
            <person name="McCombie W.R."/>
            <person name="Chow T."/>
            <person name="Chen H."/>
            <person name="Chung M."/>
            <person name="Chen C."/>
            <person name="Shaw J."/>
            <person name="Wu H."/>
            <person name="Hsiao K."/>
            <person name="Chao Y."/>
            <person name="Chu M."/>
            <person name="Cheng C."/>
            <person name="Hour A."/>
            <person name="Lee P."/>
            <person name="Lin S."/>
            <person name="Lin Y."/>
            <person name="Liou J."/>
            <person name="Liu S."/>
            <person name="Hsing Y."/>
            <person name="Raghuvanshi S."/>
            <person name="Mohanty A."/>
            <person name="Bharti A.K."/>
            <person name="Gaur A."/>
            <person name="Gupta V."/>
            <person name="Kumar D."/>
            <person name="Ravi V."/>
            <person name="Vij S."/>
            <person name="Kapur A."/>
            <person name="Khurana P."/>
            <person name="Khurana P."/>
            <person name="Khurana J.P."/>
            <person name="Tyagi A.K."/>
            <person name="Gaikwad K."/>
            <person name="Singh A."/>
            <person name="Dalal V."/>
            <person name="Srivastava S."/>
            <person name="Dixit A."/>
            <person name="Pal A.K."/>
            <person name="Ghazi I.A."/>
            <person name="Yadav M."/>
            <person name="Pandit A."/>
            <person name="Bhargava A."/>
            <person name="Sureshbabu K."/>
            <person name="Batra K."/>
            <person name="Sharma T.R."/>
            <person name="Mohapatra T."/>
            <person name="Singh N.K."/>
            <person name="Messing J."/>
            <person name="Nelson A.B."/>
            <person name="Fuks G."/>
            <person name="Kavchok S."/>
            <person name="Keizer G."/>
            <person name="Linton E."/>
            <person name="Llaca V."/>
            <person name="Song R."/>
            <person name="Tanyolac B."/>
            <person name="Young S."/>
            <person name="Ho-Il K."/>
            <person name="Hahn J.H."/>
            <person name="Sangsakoo G."/>
            <person name="Vanavichit A."/>
            <person name="de Mattos Luiz.A.T."/>
            <person name="Zimmer P.D."/>
            <person name="Malone G."/>
            <person name="Dellagostin O."/>
            <person name="de Oliveira A.C."/>
            <person name="Bevan M."/>
            <person name="Bancroft I."/>
            <person name="Minx P."/>
            <person name="Cordum H."/>
            <person name="Wilson R."/>
            <person name="Cheng Z."/>
            <person name="Jin W."/>
            <person name="Jiang J."/>
            <person name="Leong S.A."/>
            <person name="Iwama H."/>
            <person name="Gojobori T."/>
            <person name="Itoh T."/>
            <person name="Niimura Y."/>
            <person name="Fujii Y."/>
            <person name="Habara T."/>
            <person name="Sakai H."/>
            <person name="Sato Y."/>
            <person name="Wilson G."/>
            <person name="Kumar K."/>
            <person name="McCouch S."/>
            <person name="Juretic N."/>
            <person name="Hoen D."/>
            <person name="Wright S."/>
            <person name="Bruskiewich R."/>
            <person name="Bureau T."/>
            <person name="Miyao A."/>
            <person name="Hirochika H."/>
            <person name="Nishikawa T."/>
            <person name="Kadowaki K."/>
            <person name="Sugiura M."/>
            <person name="Burr B."/>
            <person name="Sasaki T."/>
        </authorList>
    </citation>
    <scope>NUCLEOTIDE SEQUENCE [LARGE SCALE GENOMIC DNA]</scope>
    <source>
        <strain evidence="3">cv. Nipponbare</strain>
    </source>
</reference>
<proteinExistence type="predicted"/>
<reference evidence="2 3" key="2">
    <citation type="journal article" date="2013" name="Plant Cell Physiol.">
        <title>Rice Annotation Project Database (RAP-DB): an integrative and interactive database for rice genomics.</title>
        <authorList>
            <person name="Sakai H."/>
            <person name="Lee S.S."/>
            <person name="Tanaka T."/>
            <person name="Numa H."/>
            <person name="Kim J."/>
            <person name="Kawahara Y."/>
            <person name="Wakimoto H."/>
            <person name="Yang C.C."/>
            <person name="Iwamoto M."/>
            <person name="Abe T."/>
            <person name="Yamada Y."/>
            <person name="Muto A."/>
            <person name="Inokuchi H."/>
            <person name="Ikemura T."/>
            <person name="Matsumoto T."/>
            <person name="Sasaki T."/>
            <person name="Itoh T."/>
        </authorList>
    </citation>
    <scope>NUCLEOTIDE SEQUENCE [LARGE SCALE GENOMIC DNA]</scope>
    <source>
        <strain evidence="3">cv. Nipponbare</strain>
    </source>
</reference>
<dbReference type="PaxDb" id="39947-A0A0P0V3B6"/>
<keyword evidence="3" id="KW-1185">Reference proteome</keyword>
<protein>
    <submittedName>
        <fullName evidence="2">Os01g0518601 protein</fullName>
    </submittedName>
</protein>
<feature type="compositionally biased region" description="Polar residues" evidence="1">
    <location>
        <begin position="30"/>
        <end position="51"/>
    </location>
</feature>
<reference evidence="2 3" key="3">
    <citation type="journal article" date="2013" name="Rice">
        <title>Improvement of the Oryza sativa Nipponbare reference genome using next generation sequence and optical map data.</title>
        <authorList>
            <person name="Kawahara Y."/>
            <person name="de la Bastide M."/>
            <person name="Hamilton J.P."/>
            <person name="Kanamori H."/>
            <person name="McCombie W.R."/>
            <person name="Ouyang S."/>
            <person name="Schwartz D.C."/>
            <person name="Tanaka T."/>
            <person name="Wu J."/>
            <person name="Zhou S."/>
            <person name="Childs K.L."/>
            <person name="Davidson R.M."/>
            <person name="Lin H."/>
            <person name="Quesada-Ocampo L."/>
            <person name="Vaillancourt B."/>
            <person name="Sakai H."/>
            <person name="Lee S.S."/>
            <person name="Kim J."/>
            <person name="Numa H."/>
            <person name="Itoh T."/>
            <person name="Buell C.R."/>
            <person name="Matsumoto T."/>
        </authorList>
    </citation>
    <scope>NUCLEOTIDE SEQUENCE [LARGE SCALE GENOMIC DNA]</scope>
    <source>
        <strain evidence="3">cv. Nipponbare</strain>
    </source>
</reference>
<dbReference type="EMBL" id="AP014957">
    <property type="protein sequence ID" value="BAS72431.1"/>
    <property type="molecule type" value="Genomic_DNA"/>
</dbReference>
<evidence type="ECO:0000313" key="2">
    <source>
        <dbReference type="EMBL" id="BAS72431.1"/>
    </source>
</evidence>
<name>A0A0P0V3B6_ORYSJ</name>
<organism evidence="2 3">
    <name type="scientific">Oryza sativa subsp. japonica</name>
    <name type="common">Rice</name>
    <dbReference type="NCBI Taxonomy" id="39947"/>
    <lineage>
        <taxon>Eukaryota</taxon>
        <taxon>Viridiplantae</taxon>
        <taxon>Streptophyta</taxon>
        <taxon>Embryophyta</taxon>
        <taxon>Tracheophyta</taxon>
        <taxon>Spermatophyta</taxon>
        <taxon>Magnoliopsida</taxon>
        <taxon>Liliopsida</taxon>
        <taxon>Poales</taxon>
        <taxon>Poaceae</taxon>
        <taxon>BOP clade</taxon>
        <taxon>Oryzoideae</taxon>
        <taxon>Oryzeae</taxon>
        <taxon>Oryzinae</taxon>
        <taxon>Oryza</taxon>
        <taxon>Oryza sativa</taxon>
    </lineage>
</organism>